<evidence type="ECO:0000256" key="1">
    <source>
        <dbReference type="ARBA" id="ARBA00001947"/>
    </source>
</evidence>
<keyword evidence="4" id="KW-0479">Metal-binding</keyword>
<dbReference type="RefSeq" id="WP_027726865.1">
    <property type="nucleotide sequence ID" value="NZ_BAOH01000222.1"/>
</dbReference>
<feature type="domain" description="Csd3-like second N-terminal" evidence="10">
    <location>
        <begin position="72"/>
        <end position="185"/>
    </location>
</feature>
<feature type="domain" description="M23ase beta-sheet core" evidence="9">
    <location>
        <begin position="198"/>
        <end position="291"/>
    </location>
</feature>
<comment type="caution">
    <text evidence="11">The sequence shown here is derived from an EMBL/GenBank/DDBJ whole genome shotgun (WGS) entry which is preliminary data.</text>
</comment>
<evidence type="ECO:0000256" key="8">
    <source>
        <dbReference type="SAM" id="Phobius"/>
    </source>
</evidence>
<dbReference type="Pfam" id="PF01551">
    <property type="entry name" value="Peptidase_M23"/>
    <property type="match status" value="1"/>
</dbReference>
<evidence type="ECO:0000256" key="6">
    <source>
        <dbReference type="ARBA" id="ARBA00022833"/>
    </source>
</evidence>
<evidence type="ECO:0000313" key="12">
    <source>
        <dbReference type="Proteomes" id="UP000031586"/>
    </source>
</evidence>
<keyword evidence="3" id="KW-0645">Protease</keyword>
<dbReference type="PATRIC" id="fig|1229493.5.peg.5113"/>
<evidence type="ECO:0000256" key="5">
    <source>
        <dbReference type="ARBA" id="ARBA00022801"/>
    </source>
</evidence>
<dbReference type="Gene3D" id="2.70.70.10">
    <property type="entry name" value="Glucose Permease (Domain IIA)"/>
    <property type="match status" value="1"/>
</dbReference>
<dbReference type="InterPro" id="IPR050570">
    <property type="entry name" value="Cell_wall_metabolism_enzyme"/>
</dbReference>
<comment type="subcellular location">
    <subcellularLocation>
        <location evidence="2">Cell envelope</location>
    </subcellularLocation>
</comment>
<accession>A0A0C1Z552</accession>
<keyword evidence="8" id="KW-0812">Transmembrane</keyword>
<keyword evidence="6" id="KW-0862">Zinc</keyword>
<reference evidence="11 12" key="1">
    <citation type="submission" date="2014-07" db="EMBL/GenBank/DDBJ databases">
        <title>Unique and conserved regions in Vibrio harveyi and related species in comparison with the shrimp pathogen Vibrio harveyi CAIM 1792.</title>
        <authorList>
            <person name="Espinoza-Valles I."/>
            <person name="Vora G."/>
            <person name="Leekitcharoenphon P."/>
            <person name="Ussery D."/>
            <person name="Hoj L."/>
            <person name="Gomez-Gil B."/>
        </authorList>
    </citation>
    <scope>NUCLEOTIDE SEQUENCE [LARGE SCALE GENOMIC DNA]</scope>
    <source>
        <strain evidence="12">CAIM 1854 / LMG 25443</strain>
    </source>
</reference>
<organism evidence="11 12">
    <name type="scientific">Vibrio owensii CAIM 1854 = LMG 25443</name>
    <dbReference type="NCBI Taxonomy" id="1229493"/>
    <lineage>
        <taxon>Bacteria</taxon>
        <taxon>Pseudomonadati</taxon>
        <taxon>Pseudomonadota</taxon>
        <taxon>Gammaproteobacteria</taxon>
        <taxon>Vibrionales</taxon>
        <taxon>Vibrionaceae</taxon>
        <taxon>Vibrio</taxon>
    </lineage>
</organism>
<proteinExistence type="predicted"/>
<dbReference type="GO" id="GO:0030313">
    <property type="term" value="C:cell envelope"/>
    <property type="evidence" value="ECO:0007669"/>
    <property type="project" value="UniProtKB-SubCell"/>
</dbReference>
<dbReference type="Pfam" id="PF19425">
    <property type="entry name" value="Csd3_N2"/>
    <property type="match status" value="1"/>
</dbReference>
<evidence type="ECO:0000256" key="4">
    <source>
        <dbReference type="ARBA" id="ARBA00022723"/>
    </source>
</evidence>
<keyword evidence="5" id="KW-0378">Hydrolase</keyword>
<dbReference type="GO" id="GO:0046872">
    <property type="term" value="F:metal ion binding"/>
    <property type="evidence" value="ECO:0007669"/>
    <property type="project" value="UniProtKB-KW"/>
</dbReference>
<dbReference type="Gene3D" id="3.10.450.350">
    <property type="match status" value="1"/>
</dbReference>
<sequence>MTSLILRQHTQNIALPLVLIAFVIIAGVSFTHHLLTPEEQPSVATKKPQTVVSNKIIHSNIEHIYETYFQRTKITTGVIDYSFVTSLINAGLSQREIKSLIKLIENEFDIIGSVRKGDKFSIKTRTNSYNEKYISSFYYSGSKRDFFVINDGDNNAYDEYGNKLIRKPYYSFPLAKKYKVSSGFNLKRKHPVTGLIAPHLGTDYAVPIGTPIQSIADGVVVKSRYNRFAGNYINIRHTNGSMSRYLHLSRSDVRVGDHVTKGQTIGRTGNTGRTTGPHLHLELIVDGVPVDYARYIRTTPAPPVNMQMMLAARTERAELINELLDSAS</sequence>
<feature type="transmembrane region" description="Helical" evidence="8">
    <location>
        <begin position="12"/>
        <end position="35"/>
    </location>
</feature>
<evidence type="ECO:0000313" key="11">
    <source>
        <dbReference type="EMBL" id="KIF47901.1"/>
    </source>
</evidence>
<dbReference type="PANTHER" id="PTHR21666">
    <property type="entry name" value="PEPTIDASE-RELATED"/>
    <property type="match status" value="1"/>
</dbReference>
<dbReference type="CDD" id="cd12797">
    <property type="entry name" value="M23_peptidase"/>
    <property type="match status" value="1"/>
</dbReference>
<protein>
    <submittedName>
        <fullName evidence="11">Peptidase M23</fullName>
    </submittedName>
</protein>
<evidence type="ECO:0000259" key="9">
    <source>
        <dbReference type="Pfam" id="PF01551"/>
    </source>
</evidence>
<dbReference type="AlphaFoldDB" id="A0A0C1Z552"/>
<comment type="cofactor">
    <cofactor evidence="1">
        <name>Zn(2+)</name>
        <dbReference type="ChEBI" id="CHEBI:29105"/>
    </cofactor>
</comment>
<dbReference type="InterPro" id="IPR045834">
    <property type="entry name" value="Csd3_N2"/>
</dbReference>
<dbReference type="Proteomes" id="UP000031586">
    <property type="component" value="Unassembled WGS sequence"/>
</dbReference>
<dbReference type="GO" id="GO:0004222">
    <property type="term" value="F:metalloendopeptidase activity"/>
    <property type="evidence" value="ECO:0007669"/>
    <property type="project" value="TreeGrafter"/>
</dbReference>
<keyword evidence="7" id="KW-0482">Metalloprotease</keyword>
<evidence type="ECO:0000259" key="10">
    <source>
        <dbReference type="Pfam" id="PF19425"/>
    </source>
</evidence>
<evidence type="ECO:0000256" key="7">
    <source>
        <dbReference type="ARBA" id="ARBA00023049"/>
    </source>
</evidence>
<evidence type="ECO:0000256" key="3">
    <source>
        <dbReference type="ARBA" id="ARBA00022670"/>
    </source>
</evidence>
<keyword evidence="8" id="KW-1133">Transmembrane helix</keyword>
<dbReference type="GO" id="GO:0006508">
    <property type="term" value="P:proteolysis"/>
    <property type="evidence" value="ECO:0007669"/>
    <property type="project" value="UniProtKB-KW"/>
</dbReference>
<evidence type="ECO:0000256" key="2">
    <source>
        <dbReference type="ARBA" id="ARBA00004196"/>
    </source>
</evidence>
<dbReference type="InterPro" id="IPR016047">
    <property type="entry name" value="M23ase_b-sheet_dom"/>
</dbReference>
<name>A0A0C1Z552_9VIBR</name>
<gene>
    <name evidence="11" type="ORF">H735_27020</name>
</gene>
<keyword evidence="8" id="KW-0472">Membrane</keyword>
<dbReference type="InterPro" id="IPR011055">
    <property type="entry name" value="Dup_hybrid_motif"/>
</dbReference>
<dbReference type="EMBL" id="JPRD01000064">
    <property type="protein sequence ID" value="KIF47901.1"/>
    <property type="molecule type" value="Genomic_DNA"/>
</dbReference>
<dbReference type="SUPFAM" id="SSF51261">
    <property type="entry name" value="Duplicated hybrid motif"/>
    <property type="match status" value="1"/>
</dbReference>
<dbReference type="PANTHER" id="PTHR21666:SF288">
    <property type="entry name" value="CELL DIVISION PROTEIN YTFB"/>
    <property type="match status" value="1"/>
</dbReference>